<evidence type="ECO:0000313" key="2">
    <source>
        <dbReference type="EMBL" id="MBB2986629.1"/>
    </source>
</evidence>
<feature type="domain" description="MOSC" evidence="1">
    <location>
        <begin position="33"/>
        <end position="166"/>
    </location>
</feature>
<dbReference type="GO" id="GO:0003824">
    <property type="term" value="F:catalytic activity"/>
    <property type="evidence" value="ECO:0007669"/>
    <property type="project" value="InterPro"/>
</dbReference>
<evidence type="ECO:0000259" key="1">
    <source>
        <dbReference type="PROSITE" id="PS51340"/>
    </source>
</evidence>
<gene>
    <name evidence="3" type="ORF">DFJ68_2846</name>
    <name evidence="2" type="ORF">FHW14_001783</name>
</gene>
<dbReference type="SUPFAM" id="SSF50800">
    <property type="entry name" value="PK beta-barrel domain-like"/>
    <property type="match status" value="1"/>
</dbReference>
<reference evidence="2 5" key="2">
    <citation type="submission" date="2020-08" db="EMBL/GenBank/DDBJ databases">
        <title>Genomic Encyclopedia of Type Strains, Phase IV (KMG-V): Genome sequencing to study the core and pangenomes of soil and plant-associated prokaryotes.</title>
        <authorList>
            <person name="Whitman W."/>
        </authorList>
    </citation>
    <scope>NUCLEOTIDE SEQUENCE [LARGE SCALE GENOMIC DNA]</scope>
    <source>
        <strain evidence="2 5">B3ACCR2</strain>
    </source>
</reference>
<organism evidence="3 4">
    <name type="scientific">Terracoccus luteus</name>
    <dbReference type="NCBI Taxonomy" id="53356"/>
    <lineage>
        <taxon>Bacteria</taxon>
        <taxon>Bacillati</taxon>
        <taxon>Actinomycetota</taxon>
        <taxon>Actinomycetes</taxon>
        <taxon>Micrococcales</taxon>
        <taxon>Intrasporangiaceae</taxon>
        <taxon>Terracoccus</taxon>
    </lineage>
</organism>
<dbReference type="InterPro" id="IPR005302">
    <property type="entry name" value="MoCF_Sase_C"/>
</dbReference>
<protein>
    <submittedName>
        <fullName evidence="3">MOSC domain-containing protein YiiM</fullName>
    </submittedName>
</protein>
<reference evidence="3 4" key="1">
    <citation type="submission" date="2018-10" db="EMBL/GenBank/DDBJ databases">
        <title>Sequencing the genomes of 1000 actinobacteria strains.</title>
        <authorList>
            <person name="Klenk H.-P."/>
        </authorList>
    </citation>
    <scope>NUCLEOTIDE SEQUENCE [LARGE SCALE GENOMIC DNA]</scope>
    <source>
        <strain evidence="3 4">DSM 44267</strain>
    </source>
</reference>
<dbReference type="OrthoDB" id="9786134at2"/>
<dbReference type="InterPro" id="IPR011037">
    <property type="entry name" value="Pyrv_Knase-like_insert_dom_sf"/>
</dbReference>
<evidence type="ECO:0000313" key="3">
    <source>
        <dbReference type="EMBL" id="RKT79379.1"/>
    </source>
</evidence>
<dbReference type="Pfam" id="PF03473">
    <property type="entry name" value="MOSC"/>
    <property type="match status" value="1"/>
</dbReference>
<dbReference type="AlphaFoldDB" id="A0A495Y194"/>
<comment type="caution">
    <text evidence="3">The sequence shown here is derived from an EMBL/GenBank/DDBJ whole genome shotgun (WGS) entry which is preliminary data.</text>
</comment>
<evidence type="ECO:0000313" key="4">
    <source>
        <dbReference type="Proteomes" id="UP000278440"/>
    </source>
</evidence>
<accession>A0A495Y194</accession>
<dbReference type="PANTHER" id="PTHR30212">
    <property type="entry name" value="PROTEIN YIIM"/>
    <property type="match status" value="1"/>
</dbReference>
<dbReference type="GO" id="GO:0030170">
    <property type="term" value="F:pyridoxal phosphate binding"/>
    <property type="evidence" value="ECO:0007669"/>
    <property type="project" value="InterPro"/>
</dbReference>
<dbReference type="GO" id="GO:0030151">
    <property type="term" value="F:molybdenum ion binding"/>
    <property type="evidence" value="ECO:0007669"/>
    <property type="project" value="InterPro"/>
</dbReference>
<dbReference type="PROSITE" id="PS51340">
    <property type="entry name" value="MOSC"/>
    <property type="match status" value="1"/>
</dbReference>
<dbReference type="EMBL" id="JACHVT010000003">
    <property type="protein sequence ID" value="MBB2986629.1"/>
    <property type="molecule type" value="Genomic_DNA"/>
</dbReference>
<dbReference type="Proteomes" id="UP000278440">
    <property type="component" value="Unassembled WGS sequence"/>
</dbReference>
<name>A0A495Y194_9MICO</name>
<sequence>MTRRRPASGVVEAVCVVERVRPGHHHPTAIDKRPRRGRVAVGELGLDGDRQVDTSHGGVDAAVYVFSDEDAALWADRLPSGTAPGTFGENLRVSGLDVSGALIGQRWRVGSVVLEVCKPRTPCRNLSAHVGVEGFHLELAATGRVGAMCAVVQPGELAAGDAIVAAPPPDHAVTVERYVTGFDADAAQRLLDAGITLARPVRAKARRALARTGAHG</sequence>
<evidence type="ECO:0000313" key="5">
    <source>
        <dbReference type="Proteomes" id="UP000590811"/>
    </source>
</evidence>
<dbReference type="RefSeq" id="WP_121034212.1">
    <property type="nucleotide sequence ID" value="NZ_JACHVT010000003.1"/>
</dbReference>
<dbReference type="EMBL" id="RBXT01000001">
    <property type="protein sequence ID" value="RKT79379.1"/>
    <property type="molecule type" value="Genomic_DNA"/>
</dbReference>
<dbReference type="Proteomes" id="UP000590811">
    <property type="component" value="Unassembled WGS sequence"/>
</dbReference>
<dbReference type="InterPro" id="IPR052353">
    <property type="entry name" value="Benzoxazolinone_Detox_Enz"/>
</dbReference>
<keyword evidence="4" id="KW-1185">Reference proteome</keyword>
<proteinExistence type="predicted"/>
<dbReference type="Gene3D" id="2.40.33.20">
    <property type="entry name" value="PK beta-barrel domain-like"/>
    <property type="match status" value="1"/>
</dbReference>
<dbReference type="PANTHER" id="PTHR30212:SF2">
    <property type="entry name" value="PROTEIN YIIM"/>
    <property type="match status" value="1"/>
</dbReference>